<dbReference type="InterPro" id="IPR000719">
    <property type="entry name" value="Prot_kinase_dom"/>
</dbReference>
<keyword evidence="2" id="KW-0808">Transferase</keyword>
<evidence type="ECO:0000256" key="5">
    <source>
        <dbReference type="ARBA" id="ARBA00022840"/>
    </source>
</evidence>
<dbReference type="Gene3D" id="1.10.510.10">
    <property type="entry name" value="Transferase(Phosphotransferase) domain 1"/>
    <property type="match status" value="1"/>
</dbReference>
<name>A0A9P1C3Q3_9DINO</name>
<comment type="caution">
    <text evidence="7">The sequence shown here is derived from an EMBL/GenBank/DDBJ whole genome shotgun (WGS) entry which is preliminary data.</text>
</comment>
<dbReference type="PROSITE" id="PS00108">
    <property type="entry name" value="PROTEIN_KINASE_ST"/>
    <property type="match status" value="1"/>
</dbReference>
<dbReference type="PROSITE" id="PS50011">
    <property type="entry name" value="PROTEIN_KINASE_DOM"/>
    <property type="match status" value="1"/>
</dbReference>
<organism evidence="7">
    <name type="scientific">Cladocopium goreaui</name>
    <dbReference type="NCBI Taxonomy" id="2562237"/>
    <lineage>
        <taxon>Eukaryota</taxon>
        <taxon>Sar</taxon>
        <taxon>Alveolata</taxon>
        <taxon>Dinophyceae</taxon>
        <taxon>Suessiales</taxon>
        <taxon>Symbiodiniaceae</taxon>
        <taxon>Cladocopium</taxon>
    </lineage>
</organism>
<dbReference type="Gene3D" id="3.30.200.20">
    <property type="entry name" value="Phosphorylase Kinase, domain 1"/>
    <property type="match status" value="1"/>
</dbReference>
<evidence type="ECO:0000256" key="2">
    <source>
        <dbReference type="ARBA" id="ARBA00022679"/>
    </source>
</evidence>
<dbReference type="AlphaFoldDB" id="A0A9P1C3Q3"/>
<dbReference type="EMBL" id="CAMXCT030000891">
    <property type="protein sequence ID" value="CAL4771806.1"/>
    <property type="molecule type" value="Genomic_DNA"/>
</dbReference>
<evidence type="ECO:0000256" key="4">
    <source>
        <dbReference type="ARBA" id="ARBA00022777"/>
    </source>
</evidence>
<dbReference type="EMBL" id="CAMXCT020000891">
    <property type="protein sequence ID" value="CAL1137869.1"/>
    <property type="molecule type" value="Genomic_DNA"/>
</dbReference>
<dbReference type="Gene3D" id="1.25.40.20">
    <property type="entry name" value="Ankyrin repeat-containing domain"/>
    <property type="match status" value="1"/>
</dbReference>
<accession>A0A9P1C3Q3</accession>
<evidence type="ECO:0000259" key="6">
    <source>
        <dbReference type="PROSITE" id="PS50011"/>
    </source>
</evidence>
<dbReference type="CDD" id="cd00180">
    <property type="entry name" value="PKc"/>
    <property type="match status" value="1"/>
</dbReference>
<reference evidence="8 9" key="2">
    <citation type="submission" date="2024-05" db="EMBL/GenBank/DDBJ databases">
        <authorList>
            <person name="Chen Y."/>
            <person name="Shah S."/>
            <person name="Dougan E. K."/>
            <person name="Thang M."/>
            <person name="Chan C."/>
        </authorList>
    </citation>
    <scope>NUCLEOTIDE SEQUENCE [LARGE SCALE GENOMIC DNA]</scope>
</reference>
<gene>
    <name evidence="7" type="ORF">C1SCF055_LOCUS12023</name>
</gene>
<dbReference type="GO" id="GO:0004674">
    <property type="term" value="F:protein serine/threonine kinase activity"/>
    <property type="evidence" value="ECO:0007669"/>
    <property type="project" value="UniProtKB-KW"/>
</dbReference>
<keyword evidence="5" id="KW-0067">ATP-binding</keyword>
<keyword evidence="3" id="KW-0547">Nucleotide-binding</keyword>
<reference evidence="7" key="1">
    <citation type="submission" date="2022-10" db="EMBL/GenBank/DDBJ databases">
        <authorList>
            <person name="Chen Y."/>
            <person name="Dougan E. K."/>
            <person name="Chan C."/>
            <person name="Rhodes N."/>
            <person name="Thang M."/>
        </authorList>
    </citation>
    <scope>NUCLEOTIDE SEQUENCE</scope>
</reference>
<dbReference type="GO" id="GO:0005524">
    <property type="term" value="F:ATP binding"/>
    <property type="evidence" value="ECO:0007669"/>
    <property type="project" value="UniProtKB-KW"/>
</dbReference>
<protein>
    <submittedName>
        <fullName evidence="8">RAC family serine/threonine-protein kinase-like</fullName>
    </submittedName>
</protein>
<dbReference type="Pfam" id="PF00069">
    <property type="entry name" value="Pkinase"/>
    <property type="match status" value="1"/>
</dbReference>
<dbReference type="PANTHER" id="PTHR24353">
    <property type="entry name" value="CYCLIC NUCLEOTIDE-DEPENDENT PROTEIN KINASE"/>
    <property type="match status" value="1"/>
</dbReference>
<dbReference type="InterPro" id="IPR036770">
    <property type="entry name" value="Ankyrin_rpt-contain_sf"/>
</dbReference>
<evidence type="ECO:0000313" key="7">
    <source>
        <dbReference type="EMBL" id="CAI3984494.1"/>
    </source>
</evidence>
<proteinExistence type="predicted"/>
<dbReference type="SUPFAM" id="SSF48403">
    <property type="entry name" value="Ankyrin repeat"/>
    <property type="match status" value="1"/>
</dbReference>
<dbReference type="Proteomes" id="UP001152797">
    <property type="component" value="Unassembled WGS sequence"/>
</dbReference>
<dbReference type="OrthoDB" id="415732at2759"/>
<dbReference type="EMBL" id="CAMXCT010000891">
    <property type="protein sequence ID" value="CAI3984494.1"/>
    <property type="molecule type" value="Genomic_DNA"/>
</dbReference>
<sequence length="547" mass="60377">MLVADAAKFVDRPGFCYPANCISKAAERWHWLHFLLVAIIAVTLELTIGSNPERQLLQFIRGHALAIALGVSVFISETLKLTVLKVSGDDLHTAMLKHKIPRVRKLLEFSLGGEVLDVNGPSKDSERATASMLGAKSGFVEGLRMIMSCGGKVEVRNSKGESCIHFAVRHLQLEALEFLVNQPGANKVLRSCRTELLKLAVEACGVRIPQDSVASESSDFLAMVRENQRLNGDDTRQLFLLLEPERGTRRNAEETYSASSLHNVRAHLAMSRHLLQLFGPNAQEENAPELHDLHSVSALLVAHSTGTLARLLLQRQPAVGLEQLKRVRTLGQGASGTVIEVEYEAPTQTRSSLRLRLDSAVAEGPKRFAMKLQSKRNMHLDWQAYSEVVALRRCRHPFIVRLEQAFQTPHYYALLLELCPNGDVNQLLCRADPAGRYPGLPLERAAKFAGQVLLALVHLHEEYGIIYRDVKPKNVLLSAYDEAKLADFGLALYVGRKFFSVPCSGKRMATGQGGIDSFFNAFEQDCQGDSGSQGVSRGLRISVNVSA</sequence>
<evidence type="ECO:0000313" key="9">
    <source>
        <dbReference type="Proteomes" id="UP001152797"/>
    </source>
</evidence>
<keyword evidence="9" id="KW-1185">Reference proteome</keyword>
<feature type="domain" description="Protein kinase" evidence="6">
    <location>
        <begin position="324"/>
        <end position="547"/>
    </location>
</feature>
<keyword evidence="1" id="KW-0723">Serine/threonine-protein kinase</keyword>
<dbReference type="SUPFAM" id="SSF56112">
    <property type="entry name" value="Protein kinase-like (PK-like)"/>
    <property type="match status" value="1"/>
</dbReference>
<dbReference type="SMART" id="SM00220">
    <property type="entry name" value="S_TKc"/>
    <property type="match status" value="1"/>
</dbReference>
<evidence type="ECO:0000313" key="8">
    <source>
        <dbReference type="EMBL" id="CAL4771806.1"/>
    </source>
</evidence>
<evidence type="ECO:0000256" key="3">
    <source>
        <dbReference type="ARBA" id="ARBA00022741"/>
    </source>
</evidence>
<evidence type="ECO:0000256" key="1">
    <source>
        <dbReference type="ARBA" id="ARBA00022527"/>
    </source>
</evidence>
<keyword evidence="4 8" id="KW-0418">Kinase</keyword>
<dbReference type="InterPro" id="IPR011009">
    <property type="entry name" value="Kinase-like_dom_sf"/>
</dbReference>
<dbReference type="InterPro" id="IPR008271">
    <property type="entry name" value="Ser/Thr_kinase_AS"/>
</dbReference>